<dbReference type="Proteomes" id="UP000230066">
    <property type="component" value="Unassembled WGS sequence"/>
</dbReference>
<name>A0A4E0RJL1_FASHE</name>
<proteinExistence type="predicted"/>
<protein>
    <submittedName>
        <fullName evidence="1">Uncharacterized protein</fullName>
    </submittedName>
</protein>
<keyword evidence="2" id="KW-1185">Reference proteome</keyword>
<dbReference type="EMBL" id="JXXN02003411">
    <property type="protein sequence ID" value="THD21588.1"/>
    <property type="molecule type" value="Genomic_DNA"/>
</dbReference>
<sequence>MIESNQHIGLQCSPLIRLRPGYRFYVAQHGRSDGIYLTIQSPIPNCSSQLFGFPTNEGVCFVIRENNPLRSTIPCSNQCLDFHKHDKPHRSMCSQHQHKLRRCYHSMNVTITGRRRTRSASAASVNTKQFTADQLICAYQSPELSIHFNQEHVYLIVCQNEFCYTIVIQAPGVVSRCHFVPGSKSLCTSYILVTVEPPVSVYKMDLQELLDVKSKGAKSYATWQTLSNMQPEIDLYSVSGRHFIGNYNRKTCIYQLYSSDHLAYPAYVYRLPGRVKLCALTEHVIALVTDQHFSIVMRHYAHSNGTYRFREFSYLGSVILENQVDGDALQLIPMVSPAEGSELWTISQTAYSISQNTDLNTSQTGHSCFQTSVHMESILLARINHNTLWCDNLGLEDRLLYHVGVLREENRSFSTAPSVCPNQYSTQLPRWFLITEKTIYLIYPNLTFDDWILRLLLDKCYERAWCVSVGLHLDSTQLFMKFAAQTIREQCRLVRQSDQTCVANCESICSCLRSTHSLHADDAWKHVIHCFQTGCVPKFMQVLALTTGRPEVESSHNIDQSNQTFPSLMSTWPGKRMILAVGLRDNLPGNYNPSSSYHGEEITSNERLDIFKLHMFAKILSDTKRHSNSSTPWHTIQSLGYKKQFLEFLMEEIAVPPSTAINILLNEQALDEAIFVAMAYEETEILIKTLANRHWTIMNYSPEHVLEHIGRFLFGAIIAHGRASKRKIKLNRTRFLRQACELCHSLVTLSPELFQNPWKLLGKLSPQSLRYLLIGFQAVLQIGLGSYYGEHWIPKWSSYYWLLSSGFVTSQKTVRSNFQTVSRQKRIKIPSRTLLTSSAYDVDKMKQAFLLLVCLLDHSVRETRGWDPTLGARILYPSLWLSKVAPVTSENLNELDLCVFHPKVGLGSCATSPVVTELIAPTASNATETPLESDMLQIFLDALFQPTPCVCCAQVDIGTKISSFYGLKVAVLEQTNGERIQNSDQVQSDATIRIWRCGQYRQEDENKQEAVSNSSTDANISDHQPFQCLKQCRTIEVRNHIIVSVAVGLQHLLALTEKGLILTWNEKDQNEDGHSLCSIANCAPGRSIYSNRRDSHLVPLPVEVQAKHISTRFNLSGCISHSGSVWYWNCHTSGVNRNSKTQNEMFLFASVSSQTFLLDTSEMLLQGHFPIKIDCGLAHILLLTDSGQVWQADLISSFYPGMPDRFCEHSPSYRDWPSLKSKPLNRLRKVPLVGRVQSVAALDGISLCLIREAPFENHLTPNVQTDYHVKIFAWGRSDHLLFTIWFGAIGELELAPKILHGALDLVRQVGHPPLRHFTFHFIFEYFSS</sequence>
<dbReference type="SUPFAM" id="SSF50985">
    <property type="entry name" value="RCC1/BLIP-II"/>
    <property type="match status" value="1"/>
</dbReference>
<comment type="caution">
    <text evidence="1">The sequence shown here is derived from an EMBL/GenBank/DDBJ whole genome shotgun (WGS) entry which is preliminary data.</text>
</comment>
<reference evidence="1" key="1">
    <citation type="submission" date="2019-03" db="EMBL/GenBank/DDBJ databases">
        <title>Improved annotation for the trematode Fasciola hepatica.</title>
        <authorList>
            <person name="Choi Y.-J."/>
            <person name="Martin J."/>
            <person name="Mitreva M."/>
        </authorList>
    </citation>
    <scope>NUCLEOTIDE SEQUENCE [LARGE SCALE GENOMIC DNA]</scope>
</reference>
<gene>
    <name evidence="1" type="ORF">D915_007490</name>
</gene>
<dbReference type="Gene3D" id="2.130.10.30">
    <property type="entry name" value="Regulator of chromosome condensation 1/beta-lactamase-inhibitor protein II"/>
    <property type="match status" value="1"/>
</dbReference>
<dbReference type="InterPro" id="IPR009091">
    <property type="entry name" value="RCC1/BLIP-II"/>
</dbReference>
<evidence type="ECO:0000313" key="2">
    <source>
        <dbReference type="Proteomes" id="UP000230066"/>
    </source>
</evidence>
<organism evidence="1 2">
    <name type="scientific">Fasciola hepatica</name>
    <name type="common">Liver fluke</name>
    <dbReference type="NCBI Taxonomy" id="6192"/>
    <lineage>
        <taxon>Eukaryota</taxon>
        <taxon>Metazoa</taxon>
        <taxon>Spiralia</taxon>
        <taxon>Lophotrochozoa</taxon>
        <taxon>Platyhelminthes</taxon>
        <taxon>Trematoda</taxon>
        <taxon>Digenea</taxon>
        <taxon>Plagiorchiida</taxon>
        <taxon>Echinostomata</taxon>
        <taxon>Echinostomatoidea</taxon>
        <taxon>Fasciolidae</taxon>
        <taxon>Fasciola</taxon>
    </lineage>
</organism>
<accession>A0A4E0RJL1</accession>
<evidence type="ECO:0000313" key="1">
    <source>
        <dbReference type="EMBL" id="THD21588.1"/>
    </source>
</evidence>